<dbReference type="Proteomes" id="UP001432027">
    <property type="component" value="Unassembled WGS sequence"/>
</dbReference>
<dbReference type="Pfam" id="PF00096">
    <property type="entry name" value="zf-C2H2"/>
    <property type="match status" value="2"/>
</dbReference>
<dbReference type="PANTHER" id="PTHR24394:SF29">
    <property type="entry name" value="MYONEURIN"/>
    <property type="match status" value="1"/>
</dbReference>
<evidence type="ECO:0000256" key="7">
    <source>
        <dbReference type="PROSITE-ProRule" id="PRU00042"/>
    </source>
</evidence>
<evidence type="ECO:0000256" key="6">
    <source>
        <dbReference type="ARBA" id="ARBA00023242"/>
    </source>
</evidence>
<keyword evidence="6" id="KW-0539">Nucleus</keyword>
<dbReference type="EMBL" id="BTSX01000002">
    <property type="protein sequence ID" value="GMS86802.1"/>
    <property type="molecule type" value="Genomic_DNA"/>
</dbReference>
<comment type="subcellular location">
    <subcellularLocation>
        <location evidence="1">Nucleus</location>
    </subcellularLocation>
</comment>
<organism evidence="9 10">
    <name type="scientific">Pristionchus entomophagus</name>
    <dbReference type="NCBI Taxonomy" id="358040"/>
    <lineage>
        <taxon>Eukaryota</taxon>
        <taxon>Metazoa</taxon>
        <taxon>Ecdysozoa</taxon>
        <taxon>Nematoda</taxon>
        <taxon>Chromadorea</taxon>
        <taxon>Rhabditida</taxon>
        <taxon>Rhabditina</taxon>
        <taxon>Diplogasteromorpha</taxon>
        <taxon>Diplogasteroidea</taxon>
        <taxon>Neodiplogasteridae</taxon>
        <taxon>Pristionchus</taxon>
    </lineage>
</organism>
<dbReference type="InterPro" id="IPR036236">
    <property type="entry name" value="Znf_C2H2_sf"/>
</dbReference>
<evidence type="ECO:0000256" key="2">
    <source>
        <dbReference type="ARBA" id="ARBA00022723"/>
    </source>
</evidence>
<dbReference type="FunFam" id="3.30.160.60:FF:000446">
    <property type="entry name" value="Zinc finger protein"/>
    <property type="match status" value="1"/>
</dbReference>
<evidence type="ECO:0000256" key="5">
    <source>
        <dbReference type="ARBA" id="ARBA00022833"/>
    </source>
</evidence>
<accession>A0AAV5STX3</accession>
<protein>
    <recommendedName>
        <fullName evidence="8">C2H2-type domain-containing protein</fullName>
    </recommendedName>
</protein>
<comment type="caution">
    <text evidence="9">The sequence shown here is derived from an EMBL/GenBank/DDBJ whole genome shotgun (WGS) entry which is preliminary data.</text>
</comment>
<feature type="domain" description="C2H2-type" evidence="8">
    <location>
        <begin position="68"/>
        <end position="90"/>
    </location>
</feature>
<dbReference type="GO" id="GO:0000981">
    <property type="term" value="F:DNA-binding transcription factor activity, RNA polymerase II-specific"/>
    <property type="evidence" value="ECO:0007669"/>
    <property type="project" value="TreeGrafter"/>
</dbReference>
<evidence type="ECO:0000313" key="10">
    <source>
        <dbReference type="Proteomes" id="UP001432027"/>
    </source>
</evidence>
<dbReference type="GO" id="GO:0005634">
    <property type="term" value="C:nucleus"/>
    <property type="evidence" value="ECO:0007669"/>
    <property type="project" value="UniProtKB-SubCell"/>
</dbReference>
<evidence type="ECO:0000256" key="1">
    <source>
        <dbReference type="ARBA" id="ARBA00004123"/>
    </source>
</evidence>
<keyword evidence="10" id="KW-1185">Reference proteome</keyword>
<evidence type="ECO:0000259" key="8">
    <source>
        <dbReference type="PROSITE" id="PS50157"/>
    </source>
</evidence>
<dbReference type="AlphaFoldDB" id="A0AAV5STX3"/>
<dbReference type="PROSITE" id="PS00028">
    <property type="entry name" value="ZINC_FINGER_C2H2_1"/>
    <property type="match status" value="3"/>
</dbReference>
<keyword evidence="3" id="KW-0677">Repeat</keyword>
<proteinExistence type="predicted"/>
<sequence length="134" mass="15524">KKAECDICGKFFASVSGLAYHKRSHLDDNNLDQVRIKKPFKCDKCEMAFTCAHQRNEHMSVHTGILQFKCDLCNAGFNSEPKQKRHMESHERGTIKHKRKLIKCTFCPLSFTPKFLTKHLKTGHGEKPFENRSM</sequence>
<dbReference type="SMART" id="SM00355">
    <property type="entry name" value="ZnF_C2H2"/>
    <property type="match status" value="4"/>
</dbReference>
<evidence type="ECO:0000313" key="9">
    <source>
        <dbReference type="EMBL" id="GMS86802.1"/>
    </source>
</evidence>
<dbReference type="SUPFAM" id="SSF57667">
    <property type="entry name" value="beta-beta-alpha zinc fingers"/>
    <property type="match status" value="2"/>
</dbReference>
<feature type="domain" description="C2H2-type" evidence="8">
    <location>
        <begin position="40"/>
        <end position="64"/>
    </location>
</feature>
<keyword evidence="5" id="KW-0862">Zinc</keyword>
<evidence type="ECO:0000256" key="4">
    <source>
        <dbReference type="ARBA" id="ARBA00022771"/>
    </source>
</evidence>
<feature type="non-terminal residue" evidence="9">
    <location>
        <position position="1"/>
    </location>
</feature>
<gene>
    <name evidence="9" type="ORF">PENTCL1PPCAC_8977</name>
</gene>
<dbReference type="GO" id="GO:0008270">
    <property type="term" value="F:zinc ion binding"/>
    <property type="evidence" value="ECO:0007669"/>
    <property type="project" value="UniProtKB-KW"/>
</dbReference>
<keyword evidence="2" id="KW-0479">Metal-binding</keyword>
<feature type="domain" description="C2H2-type" evidence="8">
    <location>
        <begin position="3"/>
        <end position="30"/>
    </location>
</feature>
<dbReference type="PANTHER" id="PTHR24394">
    <property type="entry name" value="ZINC FINGER PROTEIN"/>
    <property type="match status" value="1"/>
</dbReference>
<reference evidence="9" key="1">
    <citation type="submission" date="2023-10" db="EMBL/GenBank/DDBJ databases">
        <title>Genome assembly of Pristionchus species.</title>
        <authorList>
            <person name="Yoshida K."/>
            <person name="Sommer R.J."/>
        </authorList>
    </citation>
    <scope>NUCLEOTIDE SEQUENCE</scope>
    <source>
        <strain evidence="9">RS0144</strain>
    </source>
</reference>
<dbReference type="Gene3D" id="3.30.160.60">
    <property type="entry name" value="Classic Zinc Finger"/>
    <property type="match status" value="3"/>
</dbReference>
<evidence type="ECO:0000256" key="3">
    <source>
        <dbReference type="ARBA" id="ARBA00022737"/>
    </source>
</evidence>
<dbReference type="PROSITE" id="PS50157">
    <property type="entry name" value="ZINC_FINGER_C2H2_2"/>
    <property type="match status" value="3"/>
</dbReference>
<name>A0AAV5STX3_9BILA</name>
<dbReference type="GO" id="GO:0000122">
    <property type="term" value="P:negative regulation of transcription by RNA polymerase II"/>
    <property type="evidence" value="ECO:0007669"/>
    <property type="project" value="UniProtKB-ARBA"/>
</dbReference>
<dbReference type="InterPro" id="IPR013087">
    <property type="entry name" value="Znf_C2H2_type"/>
</dbReference>
<keyword evidence="4 7" id="KW-0863">Zinc-finger</keyword>